<dbReference type="STRING" id="1385511.GCA_000425225_01643"/>
<dbReference type="SUPFAM" id="SSF51735">
    <property type="entry name" value="NAD(P)-binding Rossmann-fold domains"/>
    <property type="match status" value="1"/>
</dbReference>
<sequence>MSLRVALIGAGIISSEHLKAISRIEELQAVAIADIDEAKVNTASREYDLIGYLDYRDMVQKEKPDIVVISLPHFLHKDAAIFCARNGCHILLEKPMALNTLECDEMIQVASDHDVQLMIGHIQHYFPENDVAKKRIHEGILGQLVQINETRHMNYFKQDRPAWFLECDKAGGGIMMNLGAHSIDKIQWLLNSRFSRVMANLSYHHRDVEVSSDIEGSGLVYLETENEIPVTISISGYEVVPKHVTELIFTKGMMKVEVGKGVYVSQGGSYAQVPTPSDKSPFEKQFMELIDAIQGKRILENSGTYGKSVVSVIQGIYESHESRNMIEITRGGVD</sequence>
<dbReference type="RefSeq" id="WP_027448510.1">
    <property type="nucleotide sequence ID" value="NZ_AVPF01000007.1"/>
</dbReference>
<dbReference type="EMBL" id="AVPF01000007">
    <property type="protein sequence ID" value="KGX90440.1"/>
    <property type="molecule type" value="Genomic_DNA"/>
</dbReference>
<feature type="domain" description="GFO/IDH/MocA-like oxidoreductase" evidence="2">
    <location>
        <begin position="132"/>
        <end position="254"/>
    </location>
</feature>
<dbReference type="Pfam" id="PF22725">
    <property type="entry name" value="GFO_IDH_MocA_C3"/>
    <property type="match status" value="1"/>
</dbReference>
<organism evidence="3 4">
    <name type="scientific">Pontibacillus marinus BH030004 = DSM 16465</name>
    <dbReference type="NCBI Taxonomy" id="1385511"/>
    <lineage>
        <taxon>Bacteria</taxon>
        <taxon>Bacillati</taxon>
        <taxon>Bacillota</taxon>
        <taxon>Bacilli</taxon>
        <taxon>Bacillales</taxon>
        <taxon>Bacillaceae</taxon>
        <taxon>Pontibacillus</taxon>
    </lineage>
</organism>
<dbReference type="InterPro" id="IPR051450">
    <property type="entry name" value="Gfo/Idh/MocA_Oxidoreductases"/>
</dbReference>
<protein>
    <submittedName>
        <fullName evidence="3">Oxidoreductase</fullName>
    </submittedName>
</protein>
<dbReference type="InterPro" id="IPR055170">
    <property type="entry name" value="GFO_IDH_MocA-like_dom"/>
</dbReference>
<evidence type="ECO:0000313" key="4">
    <source>
        <dbReference type="Proteomes" id="UP000030403"/>
    </source>
</evidence>
<dbReference type="Proteomes" id="UP000030403">
    <property type="component" value="Unassembled WGS sequence"/>
</dbReference>
<dbReference type="PANTHER" id="PTHR43377">
    <property type="entry name" value="BILIVERDIN REDUCTASE A"/>
    <property type="match status" value="1"/>
</dbReference>
<keyword evidence="4" id="KW-1185">Reference proteome</keyword>
<evidence type="ECO:0000259" key="2">
    <source>
        <dbReference type="Pfam" id="PF22725"/>
    </source>
</evidence>
<dbReference type="GO" id="GO:0000166">
    <property type="term" value="F:nucleotide binding"/>
    <property type="evidence" value="ECO:0007669"/>
    <property type="project" value="InterPro"/>
</dbReference>
<comment type="caution">
    <text evidence="3">The sequence shown here is derived from an EMBL/GenBank/DDBJ whole genome shotgun (WGS) entry which is preliminary data.</text>
</comment>
<dbReference type="PANTHER" id="PTHR43377:SF1">
    <property type="entry name" value="BILIVERDIN REDUCTASE A"/>
    <property type="match status" value="1"/>
</dbReference>
<dbReference type="InterPro" id="IPR036291">
    <property type="entry name" value="NAD(P)-bd_dom_sf"/>
</dbReference>
<dbReference type="Gene3D" id="3.30.360.10">
    <property type="entry name" value="Dihydrodipicolinate Reductase, domain 2"/>
    <property type="match status" value="1"/>
</dbReference>
<dbReference type="InterPro" id="IPR000683">
    <property type="entry name" value="Gfo/Idh/MocA-like_OxRdtase_N"/>
</dbReference>
<name>A0A0A5GH49_9BACI</name>
<dbReference type="AlphaFoldDB" id="A0A0A5GH49"/>
<dbReference type="SUPFAM" id="SSF55347">
    <property type="entry name" value="Glyceraldehyde-3-phosphate dehydrogenase-like, C-terminal domain"/>
    <property type="match status" value="1"/>
</dbReference>
<reference evidence="3 4" key="1">
    <citation type="submission" date="2013-08" db="EMBL/GenBank/DDBJ databases">
        <authorList>
            <person name="Huang J."/>
            <person name="Wang G."/>
        </authorList>
    </citation>
    <scope>NUCLEOTIDE SEQUENCE [LARGE SCALE GENOMIC DNA]</scope>
    <source>
        <strain evidence="3 4">BH030004</strain>
    </source>
</reference>
<evidence type="ECO:0000313" key="3">
    <source>
        <dbReference type="EMBL" id="KGX90440.1"/>
    </source>
</evidence>
<dbReference type="Pfam" id="PF01408">
    <property type="entry name" value="GFO_IDH_MocA"/>
    <property type="match status" value="1"/>
</dbReference>
<evidence type="ECO:0000259" key="1">
    <source>
        <dbReference type="Pfam" id="PF01408"/>
    </source>
</evidence>
<dbReference type="eggNOG" id="COG0673">
    <property type="taxonomic scope" value="Bacteria"/>
</dbReference>
<dbReference type="OrthoDB" id="9815825at2"/>
<gene>
    <name evidence="3" type="ORF">N783_16815</name>
</gene>
<dbReference type="Gene3D" id="3.40.50.720">
    <property type="entry name" value="NAD(P)-binding Rossmann-like Domain"/>
    <property type="match status" value="1"/>
</dbReference>
<accession>A0A0A5GH49</accession>
<proteinExistence type="predicted"/>
<feature type="domain" description="Gfo/Idh/MocA-like oxidoreductase N-terminal" evidence="1">
    <location>
        <begin position="3"/>
        <end position="121"/>
    </location>
</feature>